<evidence type="ECO:0000256" key="7">
    <source>
        <dbReference type="ARBA" id="ARBA00023277"/>
    </source>
</evidence>
<accession>A0A0D5ZBC0</accession>
<reference evidence="12" key="1">
    <citation type="submission" date="2014-11" db="EMBL/GenBank/DDBJ databases">
        <title>Study on xylanase genes from the metagenomic library of soil based on sequence PCR.</title>
        <authorList>
            <person name="Xiong K."/>
            <person name="Yang H.Y."/>
            <person name="Li T.X."/>
        </authorList>
    </citation>
    <scope>NUCLEOTIDE SEQUENCE</scope>
</reference>
<dbReference type="SUPFAM" id="SSF49899">
    <property type="entry name" value="Concanavalin A-like lectins/glucanases"/>
    <property type="match status" value="1"/>
</dbReference>
<dbReference type="GO" id="GO:0031176">
    <property type="term" value="F:endo-1,4-beta-xylanase activity"/>
    <property type="evidence" value="ECO:0007669"/>
    <property type="project" value="UniProtKB-EC"/>
</dbReference>
<dbReference type="PRINTS" id="PR00911">
    <property type="entry name" value="GLHYDRLASE11"/>
</dbReference>
<dbReference type="Pfam" id="PF16841">
    <property type="entry name" value="CBM60"/>
    <property type="match status" value="1"/>
</dbReference>
<evidence type="ECO:0000256" key="2">
    <source>
        <dbReference type="ARBA" id="ARBA00004851"/>
    </source>
</evidence>
<dbReference type="FunFam" id="2.60.120.180:FF:000001">
    <property type="entry name" value="Endo-1,4-beta-xylanase"/>
    <property type="match status" value="1"/>
</dbReference>
<evidence type="ECO:0000256" key="9">
    <source>
        <dbReference type="ARBA" id="ARBA00023326"/>
    </source>
</evidence>
<dbReference type="PROSITE" id="PS51761">
    <property type="entry name" value="GH11_3"/>
    <property type="match status" value="1"/>
</dbReference>
<dbReference type="InterPro" id="IPR013319">
    <property type="entry name" value="GH11/12"/>
</dbReference>
<organism evidence="12">
    <name type="scientific">uncultured microorganism</name>
    <dbReference type="NCBI Taxonomy" id="358574"/>
    <lineage>
        <taxon>unclassified sequences</taxon>
        <taxon>environmental samples</taxon>
    </lineage>
</organism>
<keyword evidence="6 12" id="KW-0378">Hydrolase</keyword>
<keyword evidence="7" id="KW-0119">Carbohydrate metabolism</keyword>
<evidence type="ECO:0000256" key="6">
    <source>
        <dbReference type="ARBA" id="ARBA00022801"/>
    </source>
</evidence>
<evidence type="ECO:0000256" key="5">
    <source>
        <dbReference type="ARBA" id="ARBA00022651"/>
    </source>
</evidence>
<evidence type="ECO:0000256" key="1">
    <source>
        <dbReference type="ARBA" id="ARBA00000681"/>
    </source>
</evidence>
<comment type="catalytic activity">
    <reaction evidence="1">
        <text>Endohydrolysis of (1-&gt;4)-beta-D-xylosidic linkages in xylans.</text>
        <dbReference type="EC" id="3.2.1.8"/>
    </reaction>
</comment>
<dbReference type="InterPro" id="IPR013320">
    <property type="entry name" value="ConA-like_dom_sf"/>
</dbReference>
<dbReference type="UniPathway" id="UPA00114"/>
<keyword evidence="5 12" id="KW-0858">Xylan degradation</keyword>
<dbReference type="InterPro" id="IPR033119">
    <property type="entry name" value="GH11_AS_2"/>
</dbReference>
<feature type="region of interest" description="Disordered" evidence="10">
    <location>
        <begin position="207"/>
        <end position="260"/>
    </location>
</feature>
<sequence length="348" mass="36674">MFNLKRVAALLRVAGLGMSAANAQTCLTSSQTGNNNGFYYSFWKDNPGTVNFCLQSGGRYTSNWSGINNWVGGKGWQTGSRRNITYSGSFSSPGNGYLAVYGWTTNPLVEYYVVESWGNWRPPGSDGTFLGTVNSDGGTYDIYRAQRVNAPSTIGNATFYQYWSVRQSKRVGGTITTGNHFDAWASVGLNLGTHNYQVMATEGYQSSGSSDITVSEGGGSSSSGGGSSTSSSGGGGGNKSFTVRARGTTGGESITPRVNNQNVQTWTLGTGMTNYTASTSLSGGITVAYTNDSGNRDVQVDYIVVNGQTRQSESQSCNTGLYANGRCGGGSNSEWMHCNGAIGYGNTP</sequence>
<dbReference type="PANTHER" id="PTHR46828">
    <property type="entry name" value="ENDO-1,4-BETA-XYLANASE A-RELATED"/>
    <property type="match status" value="1"/>
</dbReference>
<dbReference type="Gene3D" id="2.60.120.180">
    <property type="match status" value="1"/>
</dbReference>
<comment type="pathway">
    <text evidence="2">Glycan degradation; xylan degradation.</text>
</comment>
<dbReference type="InterPro" id="IPR031768">
    <property type="entry name" value="CBM60_xylan-bd"/>
</dbReference>
<comment type="similarity">
    <text evidence="3">Belongs to the glycosyl hydrolase 11 (cellulase G) family.</text>
</comment>
<evidence type="ECO:0000256" key="4">
    <source>
        <dbReference type="ARBA" id="ARBA00012590"/>
    </source>
</evidence>
<evidence type="ECO:0000256" key="3">
    <source>
        <dbReference type="ARBA" id="ARBA00007792"/>
    </source>
</evidence>
<dbReference type="Gene3D" id="2.60.60.40">
    <property type="match status" value="1"/>
</dbReference>
<dbReference type="AlphaFoldDB" id="A0A0D5ZBC0"/>
<dbReference type="EC" id="3.2.1.8" evidence="4"/>
<feature type="domain" description="GH11" evidence="11">
    <location>
        <begin position="26"/>
        <end position="215"/>
    </location>
</feature>
<proteinExistence type="inferred from homology"/>
<keyword evidence="8 12" id="KW-0326">Glycosidase</keyword>
<evidence type="ECO:0000313" key="12">
    <source>
        <dbReference type="EMBL" id="AKA43767.1"/>
    </source>
</evidence>
<dbReference type="GO" id="GO:0045493">
    <property type="term" value="P:xylan catabolic process"/>
    <property type="evidence" value="ECO:0007669"/>
    <property type="project" value="UniProtKB-UniPathway"/>
</dbReference>
<evidence type="ECO:0000259" key="11">
    <source>
        <dbReference type="PROSITE" id="PS51761"/>
    </source>
</evidence>
<dbReference type="InterPro" id="IPR018208">
    <property type="entry name" value="GH11_AS_1"/>
</dbReference>
<dbReference type="EMBL" id="KP209314">
    <property type="protein sequence ID" value="AKA43767.1"/>
    <property type="molecule type" value="Genomic_DNA"/>
</dbReference>
<dbReference type="PANTHER" id="PTHR46828:SF2">
    <property type="entry name" value="ENDO-1,4-BETA-XYLANASE A-RELATED"/>
    <property type="match status" value="1"/>
</dbReference>
<dbReference type="PROSITE" id="PS00776">
    <property type="entry name" value="GH11_1"/>
    <property type="match status" value="1"/>
</dbReference>
<dbReference type="InterPro" id="IPR001137">
    <property type="entry name" value="Glyco_hydro_11"/>
</dbReference>
<keyword evidence="9" id="KW-0624">Polysaccharide degradation</keyword>
<dbReference type="InterPro" id="IPR033123">
    <property type="entry name" value="GH11_dom"/>
</dbReference>
<protein>
    <recommendedName>
        <fullName evidence="4">endo-1,4-beta-xylanase</fullName>
        <ecNumber evidence="4">3.2.1.8</ecNumber>
    </recommendedName>
</protein>
<feature type="compositionally biased region" description="Gly residues" evidence="10">
    <location>
        <begin position="216"/>
        <end position="238"/>
    </location>
</feature>
<dbReference type="Pfam" id="PF00457">
    <property type="entry name" value="Glyco_hydro_11"/>
    <property type="match status" value="1"/>
</dbReference>
<evidence type="ECO:0000256" key="8">
    <source>
        <dbReference type="ARBA" id="ARBA00023295"/>
    </source>
</evidence>
<dbReference type="PROSITE" id="PS00777">
    <property type="entry name" value="GH11_2"/>
    <property type="match status" value="1"/>
</dbReference>
<evidence type="ECO:0000256" key="10">
    <source>
        <dbReference type="SAM" id="MobiDB-lite"/>
    </source>
</evidence>
<name>A0A0D5ZBC0_9ZZZZ</name>